<comment type="caution">
    <text evidence="13">The sequence shown here is derived from an EMBL/GenBank/DDBJ whole genome shotgun (WGS) entry which is preliminary data.</text>
</comment>
<dbReference type="Proteomes" id="UP000262969">
    <property type="component" value="Unassembled WGS sequence"/>
</dbReference>
<dbReference type="InterPro" id="IPR030960">
    <property type="entry name" value="DHQS/DOIS_N"/>
</dbReference>
<keyword evidence="3 9" id="KW-0479">Metal-binding</keyword>
<evidence type="ECO:0000256" key="4">
    <source>
        <dbReference type="ARBA" id="ARBA00022741"/>
    </source>
</evidence>
<evidence type="ECO:0000256" key="1">
    <source>
        <dbReference type="ARBA" id="ARBA00001911"/>
    </source>
</evidence>
<dbReference type="HAMAP" id="MF_00110">
    <property type="entry name" value="DHQ_synthase"/>
    <property type="match status" value="1"/>
</dbReference>
<dbReference type="GO" id="GO:0005737">
    <property type="term" value="C:cytoplasm"/>
    <property type="evidence" value="ECO:0007669"/>
    <property type="project" value="UniProtKB-SubCell"/>
</dbReference>
<evidence type="ECO:0000259" key="12">
    <source>
        <dbReference type="Pfam" id="PF24621"/>
    </source>
</evidence>
<evidence type="ECO:0000259" key="11">
    <source>
        <dbReference type="Pfam" id="PF01761"/>
    </source>
</evidence>
<dbReference type="GO" id="GO:0008652">
    <property type="term" value="P:amino acid biosynthetic process"/>
    <property type="evidence" value="ECO:0007669"/>
    <property type="project" value="UniProtKB-KW"/>
</dbReference>
<feature type="binding site" evidence="9">
    <location>
        <begin position="135"/>
        <end position="136"/>
    </location>
    <ligand>
        <name>NAD(+)</name>
        <dbReference type="ChEBI" id="CHEBI:57540"/>
    </ligand>
</feature>
<keyword evidence="5 9" id="KW-0862">Zinc</keyword>
<comment type="subcellular location">
    <subcellularLocation>
        <location evidence="9">Cytoplasm</location>
    </subcellularLocation>
</comment>
<dbReference type="Gene3D" id="1.20.1090.10">
    <property type="entry name" value="Dehydroquinate synthase-like - alpha domain"/>
    <property type="match status" value="1"/>
</dbReference>
<dbReference type="Pfam" id="PF24621">
    <property type="entry name" value="DHQS_C"/>
    <property type="match status" value="1"/>
</dbReference>
<dbReference type="PIRSF" id="PIRSF001455">
    <property type="entry name" value="DHQ_synth"/>
    <property type="match status" value="1"/>
</dbReference>
<dbReference type="PANTHER" id="PTHR43622:SF1">
    <property type="entry name" value="3-DEHYDROQUINATE SYNTHASE"/>
    <property type="match status" value="1"/>
</dbReference>
<dbReference type="UniPathway" id="UPA00053">
    <property type="reaction ID" value="UER00085"/>
</dbReference>
<dbReference type="GO" id="GO:0009423">
    <property type="term" value="P:chorismate biosynthetic process"/>
    <property type="evidence" value="ECO:0007669"/>
    <property type="project" value="UniProtKB-UniRule"/>
</dbReference>
<comment type="catalytic activity">
    <reaction evidence="9">
        <text>7-phospho-2-dehydro-3-deoxy-D-arabino-heptonate = 3-dehydroquinate + phosphate</text>
        <dbReference type="Rhea" id="RHEA:21968"/>
        <dbReference type="ChEBI" id="CHEBI:32364"/>
        <dbReference type="ChEBI" id="CHEBI:43474"/>
        <dbReference type="ChEBI" id="CHEBI:58394"/>
        <dbReference type="EC" id="4.2.3.4"/>
    </reaction>
</comment>
<evidence type="ECO:0000256" key="3">
    <source>
        <dbReference type="ARBA" id="ARBA00022723"/>
    </source>
</evidence>
<comment type="function">
    <text evidence="9">Catalyzes the conversion of 3-deoxy-D-arabino-heptulosonate 7-phosphate (DAHP) to dehydroquinate (DHQ).</text>
</comment>
<evidence type="ECO:0000256" key="5">
    <source>
        <dbReference type="ARBA" id="ARBA00022833"/>
    </source>
</evidence>
<keyword evidence="6 9" id="KW-0520">NAD</keyword>
<feature type="binding site" evidence="9">
    <location>
        <position position="157"/>
    </location>
    <ligand>
        <name>NAD(+)</name>
        <dbReference type="ChEBI" id="CHEBI:57540"/>
    </ligand>
</feature>
<comment type="similarity">
    <text evidence="9">Belongs to the sugar phosphate cyclases superfamily. Dehydroquinate synthase family.</text>
</comment>
<evidence type="ECO:0000256" key="6">
    <source>
        <dbReference type="ARBA" id="ARBA00023027"/>
    </source>
</evidence>
<comment type="caution">
    <text evidence="9">Lacks conserved residue(s) required for the propagation of feature annotation.</text>
</comment>
<dbReference type="Gene3D" id="3.40.50.1970">
    <property type="match status" value="1"/>
</dbReference>
<evidence type="ECO:0000256" key="7">
    <source>
        <dbReference type="ARBA" id="ARBA00023239"/>
    </source>
</evidence>
<feature type="binding site" evidence="9">
    <location>
        <position position="190"/>
    </location>
    <ligand>
        <name>Zn(2+)</name>
        <dbReference type="ChEBI" id="CHEBI:29105"/>
    </ligand>
</feature>
<organism evidence="13 14">
    <name type="scientific">Lachnoclostridium phytofermentans</name>
    <dbReference type="NCBI Taxonomy" id="66219"/>
    <lineage>
        <taxon>Bacteria</taxon>
        <taxon>Bacillati</taxon>
        <taxon>Bacillota</taxon>
        <taxon>Clostridia</taxon>
        <taxon>Lachnospirales</taxon>
        <taxon>Lachnospiraceae</taxon>
    </lineage>
</organism>
<dbReference type="InterPro" id="IPR050071">
    <property type="entry name" value="Dehydroquinate_synthase"/>
</dbReference>
<comment type="pathway">
    <text evidence="9">Metabolic intermediate biosynthesis; chorismate biosynthesis; chorismate from D-erythrose 4-phosphate and phosphoenolpyruvate: step 2/7.</text>
</comment>
<keyword evidence="9" id="KW-0963">Cytoplasm</keyword>
<feature type="domain" description="3-dehydroquinate synthase C-terminal" evidence="12">
    <location>
        <begin position="187"/>
        <end position="329"/>
    </location>
</feature>
<feature type="binding site" evidence="9">
    <location>
        <position position="148"/>
    </location>
    <ligand>
        <name>NAD(+)</name>
        <dbReference type="ChEBI" id="CHEBI:57540"/>
    </ligand>
</feature>
<dbReference type="GO" id="GO:0003856">
    <property type="term" value="F:3-dehydroquinate synthase activity"/>
    <property type="evidence" value="ECO:0007669"/>
    <property type="project" value="UniProtKB-UniRule"/>
</dbReference>
<dbReference type="SUPFAM" id="SSF56796">
    <property type="entry name" value="Dehydroquinate synthase-like"/>
    <property type="match status" value="1"/>
</dbReference>
<dbReference type="NCBIfam" id="TIGR01357">
    <property type="entry name" value="aroB"/>
    <property type="match status" value="1"/>
</dbReference>
<dbReference type="GO" id="GO:0009073">
    <property type="term" value="P:aromatic amino acid family biosynthetic process"/>
    <property type="evidence" value="ECO:0007669"/>
    <property type="project" value="UniProtKB-KW"/>
</dbReference>
<evidence type="ECO:0000313" key="14">
    <source>
        <dbReference type="Proteomes" id="UP000262969"/>
    </source>
</evidence>
<feature type="binding site" evidence="9">
    <location>
        <position position="269"/>
    </location>
    <ligand>
        <name>Zn(2+)</name>
        <dbReference type="ChEBI" id="CHEBI:29105"/>
    </ligand>
</feature>
<comment type="cofactor">
    <cofactor evidence="2">
        <name>Zn(2+)</name>
        <dbReference type="ChEBI" id="CHEBI:29105"/>
    </cofactor>
</comment>
<dbReference type="CDD" id="cd08195">
    <property type="entry name" value="DHQS"/>
    <property type="match status" value="1"/>
</dbReference>
<dbReference type="InterPro" id="IPR030963">
    <property type="entry name" value="DHQ_synth_fam"/>
</dbReference>
<evidence type="ECO:0000256" key="9">
    <source>
        <dbReference type="HAMAP-Rule" id="MF_00110"/>
    </source>
</evidence>
<accession>A0A3D2X8R0</accession>
<dbReference type="EC" id="4.2.3.4" evidence="9 10"/>
<dbReference type="AlphaFoldDB" id="A0A3D2X8R0"/>
<dbReference type="EMBL" id="DPVV01000437">
    <property type="protein sequence ID" value="HCL03304.1"/>
    <property type="molecule type" value="Genomic_DNA"/>
</dbReference>
<keyword evidence="7 9" id="KW-0456">Lyase</keyword>
<dbReference type="GO" id="GO:0000166">
    <property type="term" value="F:nucleotide binding"/>
    <property type="evidence" value="ECO:0007669"/>
    <property type="project" value="UniProtKB-KW"/>
</dbReference>
<dbReference type="GO" id="GO:0046872">
    <property type="term" value="F:metal ion binding"/>
    <property type="evidence" value="ECO:0007669"/>
    <property type="project" value="UniProtKB-KW"/>
</dbReference>
<keyword evidence="9" id="KW-0028">Amino-acid biosynthesis</keyword>
<dbReference type="Pfam" id="PF01761">
    <property type="entry name" value="DHQ_synthase"/>
    <property type="match status" value="1"/>
</dbReference>
<dbReference type="InterPro" id="IPR016037">
    <property type="entry name" value="DHQ_synth_AroB"/>
</dbReference>
<proteinExistence type="inferred from homology"/>
<keyword evidence="9" id="KW-0057">Aromatic amino acid biosynthesis</keyword>
<gene>
    <name evidence="9 13" type="primary">aroB</name>
    <name evidence="13" type="ORF">DHW61_13020</name>
</gene>
<feature type="binding site" evidence="9">
    <location>
        <begin position="175"/>
        <end position="178"/>
    </location>
    <ligand>
        <name>NAD(+)</name>
        <dbReference type="ChEBI" id="CHEBI:57540"/>
    </ligand>
</feature>
<evidence type="ECO:0000256" key="8">
    <source>
        <dbReference type="ARBA" id="ARBA00023285"/>
    </source>
</evidence>
<reference evidence="13 14" key="1">
    <citation type="journal article" date="2018" name="Nat. Biotechnol.">
        <title>A standardized bacterial taxonomy based on genome phylogeny substantially revises the tree of life.</title>
        <authorList>
            <person name="Parks D.H."/>
            <person name="Chuvochina M."/>
            <person name="Waite D.W."/>
            <person name="Rinke C."/>
            <person name="Skarshewski A."/>
            <person name="Chaumeil P.A."/>
            <person name="Hugenholtz P."/>
        </authorList>
    </citation>
    <scope>NUCLEOTIDE SEQUENCE [LARGE SCALE GENOMIC DNA]</scope>
    <source>
        <strain evidence="13">UBA11728</strain>
    </source>
</reference>
<protein>
    <recommendedName>
        <fullName evidence="9 10">3-dehydroquinate synthase</fullName>
        <shortName evidence="9">DHQS</shortName>
        <ecNumber evidence="9 10">4.2.3.4</ecNumber>
    </recommendedName>
</protein>
<name>A0A3D2X8R0_9FIRM</name>
<dbReference type="PANTHER" id="PTHR43622">
    <property type="entry name" value="3-DEHYDROQUINATE SYNTHASE"/>
    <property type="match status" value="1"/>
</dbReference>
<keyword evidence="4 9" id="KW-0547">Nucleotide-binding</keyword>
<evidence type="ECO:0000256" key="2">
    <source>
        <dbReference type="ARBA" id="ARBA00001947"/>
    </source>
</evidence>
<comment type="cofactor">
    <cofactor evidence="1 9">
        <name>NAD(+)</name>
        <dbReference type="ChEBI" id="CHEBI:57540"/>
    </cofactor>
</comment>
<sequence>MLDLYDRLEVKYEGEPCYDIVLNDSFMDLVEEINSLELKNRKICIVTDNNVALCYLKQLEELCKDHVGKVVSFVFPAGEDNKNLETVQNLYEYLIRESFDRKDFLLALGGGVVGDLTGYTAATYLRGIRFLQVPTSLLAMVDSSIGGKTGVDFKAYKNMVGAFYMPSCVYMNLECLKTIDDRIFLSGMGEIIKHGLIQDIAYYEWLKENRNLIIAKDVTVLRKMVGRSCEIKRSVVEIDPHEQNERAWLNFGHTIGHAVEKWMEFTLLHGECVAIGMAAASYLSYERGYLTKEEHEDILSTIEAFKLPIRVQKLEIANILEALSRDKKMDAGQIKFILLRRIGEAVIDTTITTEELIRAIEFIMKER</sequence>
<dbReference type="InterPro" id="IPR056179">
    <property type="entry name" value="DHQS_C"/>
</dbReference>
<feature type="binding site" evidence="9">
    <location>
        <begin position="111"/>
        <end position="115"/>
    </location>
    <ligand>
        <name>NAD(+)</name>
        <dbReference type="ChEBI" id="CHEBI:57540"/>
    </ligand>
</feature>
<evidence type="ECO:0000256" key="10">
    <source>
        <dbReference type="NCBIfam" id="TIGR01357"/>
    </source>
</evidence>
<comment type="cofactor">
    <cofactor evidence="9">
        <name>Co(2+)</name>
        <dbReference type="ChEBI" id="CHEBI:48828"/>
    </cofactor>
    <cofactor evidence="9">
        <name>Zn(2+)</name>
        <dbReference type="ChEBI" id="CHEBI:29105"/>
    </cofactor>
    <text evidence="9">Binds 1 divalent metal cation per subunit. Can use either Co(2+) or Zn(2+).</text>
</comment>
<feature type="domain" description="3-dehydroquinate synthase N-terminal" evidence="11">
    <location>
        <begin position="73"/>
        <end position="184"/>
    </location>
</feature>
<feature type="binding site" evidence="9">
    <location>
        <position position="253"/>
    </location>
    <ligand>
        <name>Zn(2+)</name>
        <dbReference type="ChEBI" id="CHEBI:29105"/>
    </ligand>
</feature>
<evidence type="ECO:0000313" key="13">
    <source>
        <dbReference type="EMBL" id="HCL03304.1"/>
    </source>
</evidence>
<dbReference type="FunFam" id="3.40.50.1970:FF:000007">
    <property type="entry name" value="Pentafunctional AROM polypeptide"/>
    <property type="match status" value="1"/>
</dbReference>
<keyword evidence="8 9" id="KW-0170">Cobalt</keyword>